<dbReference type="PANTHER" id="PTHR46401">
    <property type="entry name" value="GLYCOSYLTRANSFERASE WBBK-RELATED"/>
    <property type="match status" value="1"/>
</dbReference>
<keyword evidence="3" id="KW-1185">Reference proteome</keyword>
<dbReference type="PANTHER" id="PTHR46401:SF9">
    <property type="entry name" value="MANNOSYLTRANSFERASE A"/>
    <property type="match status" value="1"/>
</dbReference>
<evidence type="ECO:0000313" key="2">
    <source>
        <dbReference type="EMBL" id="REF86370.1"/>
    </source>
</evidence>
<dbReference type="Proteomes" id="UP000256900">
    <property type="component" value="Unassembled WGS sequence"/>
</dbReference>
<sequence length="475" mass="52109">MIEPDKFVRWQIDHLQAEVAVAGARSPASANPLAERIYRSSWFRFVTQHLQNFYWTVTRLVGLGYLHDGSLHKPREAKWHEPAPLPVKLLAPVQFAPLQRPRILFDVTLSAHHGATGIARVIREYAKGGAETGCGVPMIVSKSLDLTPAYPQQMPGRKLTIETGDILFLFDWMGNDPATFIRLMEAAVRKGAHVVLGLHDILPFMYPGLFPADTGPALRTLVDRGVSLADGIVTVSGSAAEDIRAYIVEAGLPYRPGLGIGWNHLGADFQDGEPAGGVDPKLAGVFQSAPVFLMVGTVEPRKGHRTALAAFDRLWRDGAEVRYLIVGGMYWNARSIGEEIRTHPEFGRRLFWFDEASDADVAYAYRHATSLIFASLSEGFGLPLVEAAKFGLPIIASDIAVFREIAGDAASYFEALDVDSLAARLRESLAGKRIPPLFPVRTWHESAQDLFALLRSENYQLALPPHVSSPASLAS</sequence>
<protein>
    <submittedName>
        <fullName evidence="2">Alpha-1,2-rhamnosyltransferase</fullName>
    </submittedName>
</protein>
<gene>
    <name evidence="2" type="ORF">DES32_2422</name>
</gene>
<evidence type="ECO:0000259" key="1">
    <source>
        <dbReference type="Pfam" id="PF00534"/>
    </source>
</evidence>
<feature type="domain" description="Glycosyl transferase family 1" evidence="1">
    <location>
        <begin position="288"/>
        <end position="430"/>
    </location>
</feature>
<dbReference type="OrthoDB" id="9790710at2"/>
<dbReference type="RefSeq" id="WP_115836918.1">
    <property type="nucleotide sequence ID" value="NZ_CP025086.1"/>
</dbReference>
<dbReference type="Pfam" id="PF00534">
    <property type="entry name" value="Glycos_transf_1"/>
    <property type="match status" value="1"/>
</dbReference>
<reference evidence="2 3" key="1">
    <citation type="submission" date="2018-08" db="EMBL/GenBank/DDBJ databases">
        <title>Genomic Encyclopedia of Type Strains, Phase IV (KMG-IV): sequencing the most valuable type-strain genomes for metagenomic binning, comparative biology and taxonomic classification.</title>
        <authorList>
            <person name="Goeker M."/>
        </authorList>
    </citation>
    <scope>NUCLEOTIDE SEQUENCE [LARGE SCALE GENOMIC DNA]</scope>
    <source>
        <strain evidence="2 3">BW863</strain>
    </source>
</reference>
<dbReference type="EMBL" id="QUMO01000003">
    <property type="protein sequence ID" value="REF86370.1"/>
    <property type="molecule type" value="Genomic_DNA"/>
</dbReference>
<dbReference type="InterPro" id="IPR001296">
    <property type="entry name" value="Glyco_trans_1"/>
</dbReference>
<dbReference type="AlphaFoldDB" id="A0A3D9YUW8"/>
<dbReference type="Gene3D" id="3.40.50.2000">
    <property type="entry name" value="Glycogen Phosphorylase B"/>
    <property type="match status" value="1"/>
</dbReference>
<dbReference type="GO" id="GO:0016757">
    <property type="term" value="F:glycosyltransferase activity"/>
    <property type="evidence" value="ECO:0007669"/>
    <property type="project" value="InterPro"/>
</dbReference>
<dbReference type="CDD" id="cd03809">
    <property type="entry name" value="GT4_MtfB-like"/>
    <property type="match status" value="1"/>
</dbReference>
<keyword evidence="2" id="KW-0808">Transferase</keyword>
<comment type="caution">
    <text evidence="2">The sequence shown here is derived from an EMBL/GenBank/DDBJ whole genome shotgun (WGS) entry which is preliminary data.</text>
</comment>
<organism evidence="2 3">
    <name type="scientific">Methylovirgula ligni</name>
    <dbReference type="NCBI Taxonomy" id="569860"/>
    <lineage>
        <taxon>Bacteria</taxon>
        <taxon>Pseudomonadati</taxon>
        <taxon>Pseudomonadota</taxon>
        <taxon>Alphaproteobacteria</taxon>
        <taxon>Hyphomicrobiales</taxon>
        <taxon>Beijerinckiaceae</taxon>
        <taxon>Methylovirgula</taxon>
    </lineage>
</organism>
<accession>A0A3D9YUW8</accession>
<evidence type="ECO:0000313" key="3">
    <source>
        <dbReference type="Proteomes" id="UP000256900"/>
    </source>
</evidence>
<proteinExistence type="predicted"/>
<name>A0A3D9YUW8_9HYPH</name>
<dbReference type="SUPFAM" id="SSF53756">
    <property type="entry name" value="UDP-Glycosyltransferase/glycogen phosphorylase"/>
    <property type="match status" value="1"/>
</dbReference>